<evidence type="ECO:0000313" key="7">
    <source>
        <dbReference type="EMBL" id="KJA25308.1"/>
    </source>
</evidence>
<keyword evidence="5" id="KW-0472">Membrane</keyword>
<evidence type="ECO:0000313" key="8">
    <source>
        <dbReference type="Proteomes" id="UP000054270"/>
    </source>
</evidence>
<dbReference type="InterPro" id="IPR007667">
    <property type="entry name" value="Hypoxia_induced_domain"/>
</dbReference>
<dbReference type="Pfam" id="PF04588">
    <property type="entry name" value="HIG_1_N"/>
    <property type="match status" value="1"/>
</dbReference>
<feature type="non-terminal residue" evidence="7">
    <location>
        <position position="50"/>
    </location>
</feature>
<evidence type="ECO:0000256" key="5">
    <source>
        <dbReference type="ARBA" id="ARBA00023136"/>
    </source>
</evidence>
<dbReference type="GO" id="GO:0031966">
    <property type="term" value="C:mitochondrial membrane"/>
    <property type="evidence" value="ECO:0007669"/>
    <property type="project" value="UniProtKB-SubCell"/>
</dbReference>
<reference evidence="8" key="1">
    <citation type="submission" date="2014-04" db="EMBL/GenBank/DDBJ databases">
        <title>Evolutionary Origins and Diversification of the Mycorrhizal Mutualists.</title>
        <authorList>
            <consortium name="DOE Joint Genome Institute"/>
            <consortium name="Mycorrhizal Genomics Consortium"/>
            <person name="Kohler A."/>
            <person name="Kuo A."/>
            <person name="Nagy L.G."/>
            <person name="Floudas D."/>
            <person name="Copeland A."/>
            <person name="Barry K.W."/>
            <person name="Cichocki N."/>
            <person name="Veneault-Fourrey C."/>
            <person name="LaButti K."/>
            <person name="Lindquist E.A."/>
            <person name="Lipzen A."/>
            <person name="Lundell T."/>
            <person name="Morin E."/>
            <person name="Murat C."/>
            <person name="Riley R."/>
            <person name="Ohm R."/>
            <person name="Sun H."/>
            <person name="Tunlid A."/>
            <person name="Henrissat B."/>
            <person name="Grigoriev I.V."/>
            <person name="Hibbett D.S."/>
            <person name="Martin F."/>
        </authorList>
    </citation>
    <scope>NUCLEOTIDE SEQUENCE [LARGE SCALE GENOMIC DNA]</scope>
    <source>
        <strain evidence="8">FD-334 SS-4</strain>
    </source>
</reference>
<dbReference type="PANTHER" id="PTHR12297:SF3">
    <property type="entry name" value="HIG1 DOMAIN FAMILY MEMBER 1A"/>
    <property type="match status" value="1"/>
</dbReference>
<sequence length="50" mass="5242">PLGCLATCGALVMSAVKMRQGQSQSMNYWMRARVALQGLTLGALVIGSMA</sequence>
<protein>
    <recommendedName>
        <fullName evidence="6">HIG1 domain-containing protein</fullName>
    </recommendedName>
</protein>
<accession>A0A0D2MMZ4</accession>
<dbReference type="PANTHER" id="PTHR12297">
    <property type="entry name" value="HYPOXIA-INDUCBILE GENE 1 HIG1 -RELATED"/>
    <property type="match status" value="1"/>
</dbReference>
<dbReference type="Proteomes" id="UP000054270">
    <property type="component" value="Unassembled WGS sequence"/>
</dbReference>
<organism evidence="7 8">
    <name type="scientific">Hypholoma sublateritium (strain FD-334 SS-4)</name>
    <dbReference type="NCBI Taxonomy" id="945553"/>
    <lineage>
        <taxon>Eukaryota</taxon>
        <taxon>Fungi</taxon>
        <taxon>Dikarya</taxon>
        <taxon>Basidiomycota</taxon>
        <taxon>Agaricomycotina</taxon>
        <taxon>Agaricomycetes</taxon>
        <taxon>Agaricomycetidae</taxon>
        <taxon>Agaricales</taxon>
        <taxon>Agaricineae</taxon>
        <taxon>Strophariaceae</taxon>
        <taxon>Hypholoma</taxon>
    </lineage>
</organism>
<evidence type="ECO:0000259" key="6">
    <source>
        <dbReference type="PROSITE" id="PS51503"/>
    </source>
</evidence>
<feature type="domain" description="HIG1" evidence="6">
    <location>
        <begin position="1"/>
        <end position="50"/>
    </location>
</feature>
<evidence type="ECO:0000256" key="1">
    <source>
        <dbReference type="ARBA" id="ARBA00004325"/>
    </source>
</evidence>
<evidence type="ECO:0000256" key="4">
    <source>
        <dbReference type="ARBA" id="ARBA00023128"/>
    </source>
</evidence>
<dbReference type="Gene3D" id="6.10.140.1320">
    <property type="match status" value="1"/>
</dbReference>
<feature type="non-terminal residue" evidence="7">
    <location>
        <position position="1"/>
    </location>
</feature>
<dbReference type="OrthoDB" id="6604018at2759"/>
<evidence type="ECO:0000256" key="2">
    <source>
        <dbReference type="ARBA" id="ARBA00022692"/>
    </source>
</evidence>
<dbReference type="OMA" id="TAMVKMR"/>
<evidence type="ECO:0000256" key="3">
    <source>
        <dbReference type="ARBA" id="ARBA00022989"/>
    </source>
</evidence>
<dbReference type="GO" id="GO:0097250">
    <property type="term" value="P:mitochondrial respirasome assembly"/>
    <property type="evidence" value="ECO:0007669"/>
    <property type="project" value="TreeGrafter"/>
</dbReference>
<name>A0A0D2MMZ4_HYPSF</name>
<dbReference type="AlphaFoldDB" id="A0A0D2MMZ4"/>
<gene>
    <name evidence="7" type="ORF">HYPSUDRAFT_109338</name>
</gene>
<keyword evidence="4" id="KW-0496">Mitochondrion</keyword>
<keyword evidence="2" id="KW-0812">Transmembrane</keyword>
<dbReference type="InterPro" id="IPR050355">
    <property type="entry name" value="RCF1"/>
</dbReference>
<dbReference type="STRING" id="945553.A0A0D2MMZ4"/>
<keyword evidence="8" id="KW-1185">Reference proteome</keyword>
<proteinExistence type="predicted"/>
<dbReference type="PROSITE" id="PS51503">
    <property type="entry name" value="HIG1"/>
    <property type="match status" value="1"/>
</dbReference>
<keyword evidence="3" id="KW-1133">Transmembrane helix</keyword>
<comment type="subcellular location">
    <subcellularLocation>
        <location evidence="1">Mitochondrion membrane</location>
    </subcellularLocation>
</comment>
<dbReference type="EMBL" id="KN817532">
    <property type="protein sequence ID" value="KJA25308.1"/>
    <property type="molecule type" value="Genomic_DNA"/>
</dbReference>